<dbReference type="InterPro" id="IPR051616">
    <property type="entry name" value="Cul2-RING_E3_ligase_SR"/>
</dbReference>
<dbReference type="AlphaFoldDB" id="A0A8H6VJ59"/>
<organism evidence="2 3">
    <name type="scientific">Pseudocercospora fuligena</name>
    <dbReference type="NCBI Taxonomy" id="685502"/>
    <lineage>
        <taxon>Eukaryota</taxon>
        <taxon>Fungi</taxon>
        <taxon>Dikarya</taxon>
        <taxon>Ascomycota</taxon>
        <taxon>Pezizomycotina</taxon>
        <taxon>Dothideomycetes</taxon>
        <taxon>Dothideomycetidae</taxon>
        <taxon>Mycosphaerellales</taxon>
        <taxon>Mycosphaerellaceae</taxon>
        <taxon>Pseudocercospora</taxon>
    </lineage>
</organism>
<dbReference type="SUPFAM" id="SSF48403">
    <property type="entry name" value="Ankyrin repeat"/>
    <property type="match status" value="2"/>
</dbReference>
<keyword evidence="1" id="KW-0040">ANK repeat</keyword>
<keyword evidence="3" id="KW-1185">Reference proteome</keyword>
<feature type="repeat" description="ANK" evidence="1">
    <location>
        <begin position="242"/>
        <end position="274"/>
    </location>
</feature>
<dbReference type="InterPro" id="IPR002110">
    <property type="entry name" value="Ankyrin_rpt"/>
</dbReference>
<reference evidence="2" key="1">
    <citation type="submission" date="2020-04" db="EMBL/GenBank/DDBJ databases">
        <title>Draft genome resource of the tomato pathogen Pseudocercospora fuligena.</title>
        <authorList>
            <person name="Zaccaron A."/>
        </authorList>
    </citation>
    <scope>NUCLEOTIDE SEQUENCE</scope>
    <source>
        <strain evidence="2">PF001</strain>
    </source>
</reference>
<evidence type="ECO:0000313" key="2">
    <source>
        <dbReference type="EMBL" id="KAF7194428.1"/>
    </source>
</evidence>
<name>A0A8H6VJ59_9PEZI</name>
<protein>
    <submittedName>
        <fullName evidence="2">Ankyrin-3</fullName>
    </submittedName>
</protein>
<dbReference type="PRINTS" id="PR01415">
    <property type="entry name" value="ANKYRIN"/>
</dbReference>
<feature type="repeat" description="ANK" evidence="1">
    <location>
        <begin position="189"/>
        <end position="221"/>
    </location>
</feature>
<gene>
    <name evidence="2" type="ORF">HII31_04233</name>
</gene>
<dbReference type="EMBL" id="JABCIY010000061">
    <property type="protein sequence ID" value="KAF7194428.1"/>
    <property type="molecule type" value="Genomic_DNA"/>
</dbReference>
<dbReference type="Gene3D" id="1.25.40.20">
    <property type="entry name" value="Ankyrin repeat-containing domain"/>
    <property type="match status" value="3"/>
</dbReference>
<dbReference type="OrthoDB" id="427518at2759"/>
<dbReference type="PROSITE" id="PS50297">
    <property type="entry name" value="ANK_REP_REGION"/>
    <property type="match status" value="5"/>
</dbReference>
<comment type="caution">
    <text evidence="2">The sequence shown here is derived from an EMBL/GenBank/DDBJ whole genome shotgun (WGS) entry which is preliminary data.</text>
</comment>
<accession>A0A8H6VJ59</accession>
<evidence type="ECO:0000313" key="3">
    <source>
        <dbReference type="Proteomes" id="UP000660729"/>
    </source>
</evidence>
<dbReference type="PANTHER" id="PTHR46224">
    <property type="entry name" value="ANKYRIN REPEAT FAMILY PROTEIN"/>
    <property type="match status" value="1"/>
</dbReference>
<dbReference type="Proteomes" id="UP000660729">
    <property type="component" value="Unassembled WGS sequence"/>
</dbReference>
<feature type="repeat" description="ANK" evidence="1">
    <location>
        <begin position="97"/>
        <end position="129"/>
    </location>
</feature>
<dbReference type="Pfam" id="PF12796">
    <property type="entry name" value="Ank_2"/>
    <property type="match status" value="3"/>
</dbReference>
<feature type="repeat" description="ANK" evidence="1">
    <location>
        <begin position="64"/>
        <end position="96"/>
    </location>
</feature>
<dbReference type="PROSITE" id="PS50088">
    <property type="entry name" value="ANK_REPEAT"/>
    <property type="match status" value="5"/>
</dbReference>
<dbReference type="InterPro" id="IPR036770">
    <property type="entry name" value="Ankyrin_rpt-contain_sf"/>
</dbReference>
<dbReference type="SMART" id="SM00248">
    <property type="entry name" value="ANK"/>
    <property type="match status" value="10"/>
</dbReference>
<evidence type="ECO:0000256" key="1">
    <source>
        <dbReference type="PROSITE-ProRule" id="PRU00023"/>
    </source>
</evidence>
<feature type="repeat" description="ANK" evidence="1">
    <location>
        <begin position="310"/>
        <end position="342"/>
    </location>
</feature>
<dbReference type="PANTHER" id="PTHR46224:SF64">
    <property type="entry name" value="IQ MOTIF AND ANKYRIN REPEAT DOMAIN-CONTAINING PROTEIN 1"/>
    <property type="match status" value="1"/>
</dbReference>
<proteinExistence type="predicted"/>
<sequence length="523" mass="56091">MSKALDDDNLAAATPNATGRIVDAPSQAYRRELALLEAAEYGQLQRVKRFLDAGNVDVDFVDSTGRAALHFAAREGRLDIVNALIAANCDVDASSKTYGTALCLAASRSHRDVVNALLEAGADVKAPGGGLGSALHAACRAGDSELVDLFLQDETPFDVVRTVDNVIMTDGAKNVELTKLPEGQNYNYSQQQPIHVAAGYGSTKIVQTLLDLGADVDARSRSWFSPEEFGTFESAADNHKSDGISVLHQACRRGQSDVVELLLKRGADPNAKPITSTRGTPLVFAAHSKNLRCVSLVLEAGDFVNEATSAGWTALHSAVHEDRLDSAKLLLDRGANIEAKAKGGVTSMFYVKSPAMVDLLIQRGAVVNYRTPEHGLTPISFVSGWQDNSSTIIEKMIQLGAGVDFGDRTRSSTALFSAVMKERRENALTLLRMGANPRKLSLEYQNKLKGLIGDLPALRATIKKPADPKKNVESKGLFRRLVQRQKAGPSEGAGSQAEVQDFEDVDDDEVTLCGDSASVISKV</sequence>